<reference evidence="1" key="1">
    <citation type="journal article" date="2023" name="G3 (Bethesda)">
        <title>A reference genome for the long-term kleptoplast-retaining sea slug Elysia crispata morphotype clarki.</title>
        <authorList>
            <person name="Eastman K.E."/>
            <person name="Pendleton A.L."/>
            <person name="Shaikh M.A."/>
            <person name="Suttiyut T."/>
            <person name="Ogas R."/>
            <person name="Tomko P."/>
            <person name="Gavelis G."/>
            <person name="Widhalm J.R."/>
            <person name="Wisecaver J.H."/>
        </authorList>
    </citation>
    <scope>NUCLEOTIDE SEQUENCE</scope>
    <source>
        <strain evidence="1">ECLA1</strain>
    </source>
</reference>
<name>A0AAE0ZDX4_9GAST</name>
<gene>
    <name evidence="1" type="ORF">RRG08_058906</name>
</gene>
<protein>
    <submittedName>
        <fullName evidence="1">Uncharacterized protein</fullName>
    </submittedName>
</protein>
<dbReference type="EMBL" id="JAWDGP010004182">
    <property type="protein sequence ID" value="KAK3766991.1"/>
    <property type="molecule type" value="Genomic_DNA"/>
</dbReference>
<organism evidence="1 2">
    <name type="scientific">Elysia crispata</name>
    <name type="common">lettuce slug</name>
    <dbReference type="NCBI Taxonomy" id="231223"/>
    <lineage>
        <taxon>Eukaryota</taxon>
        <taxon>Metazoa</taxon>
        <taxon>Spiralia</taxon>
        <taxon>Lophotrochozoa</taxon>
        <taxon>Mollusca</taxon>
        <taxon>Gastropoda</taxon>
        <taxon>Heterobranchia</taxon>
        <taxon>Euthyneura</taxon>
        <taxon>Panpulmonata</taxon>
        <taxon>Sacoglossa</taxon>
        <taxon>Placobranchoidea</taxon>
        <taxon>Plakobranchidae</taxon>
        <taxon>Elysia</taxon>
    </lineage>
</organism>
<dbReference type="Proteomes" id="UP001283361">
    <property type="component" value="Unassembled WGS sequence"/>
</dbReference>
<proteinExistence type="predicted"/>
<keyword evidence="2" id="KW-1185">Reference proteome</keyword>
<sequence>MTTSAIATVTAAPESTTAHPIIECGTTAKPTLEEERNSKATTVNETLSKATKADEQIIKTSTAEVTTDYTTIEPKAAEVTAEVQPIKFHQ</sequence>
<dbReference type="AlphaFoldDB" id="A0AAE0ZDX4"/>
<evidence type="ECO:0000313" key="2">
    <source>
        <dbReference type="Proteomes" id="UP001283361"/>
    </source>
</evidence>
<accession>A0AAE0ZDX4</accession>
<comment type="caution">
    <text evidence="1">The sequence shown here is derived from an EMBL/GenBank/DDBJ whole genome shotgun (WGS) entry which is preliminary data.</text>
</comment>
<evidence type="ECO:0000313" key="1">
    <source>
        <dbReference type="EMBL" id="KAK3766991.1"/>
    </source>
</evidence>